<name>A0AAD6Z5C8_9AGAR</name>
<dbReference type="EMBL" id="JARIHO010000087">
    <property type="protein sequence ID" value="KAJ7307790.1"/>
    <property type="molecule type" value="Genomic_DNA"/>
</dbReference>
<evidence type="ECO:0000313" key="1">
    <source>
        <dbReference type="EMBL" id="KAJ7307790.1"/>
    </source>
</evidence>
<keyword evidence="2" id="KW-1185">Reference proteome</keyword>
<evidence type="ECO:0000313" key="2">
    <source>
        <dbReference type="Proteomes" id="UP001218218"/>
    </source>
</evidence>
<accession>A0AAD6Z5C8</accession>
<gene>
    <name evidence="1" type="ORF">DFH08DRAFT_824102</name>
</gene>
<comment type="caution">
    <text evidence="1">The sequence shown here is derived from an EMBL/GenBank/DDBJ whole genome shotgun (WGS) entry which is preliminary data.</text>
</comment>
<dbReference type="Proteomes" id="UP001218218">
    <property type="component" value="Unassembled WGS sequence"/>
</dbReference>
<sequence length="338" mass="37488">MQLKTKPDAIGDLTVSTDTLHLRCTMVKNGSHFTVKADTQLNIPHNCSIRSTDRWLGRAGNTVFRSVERENGDIKHTVGAAKQPCGMSNKHQMLPVTLIADRNAGLLSIIGPLEQAGVTWNIITKVNGKEDNRSLTTIINALGHLNIDPSQTTGHVLSPVTQHNFYRKPTQLPVQVGNNCRSLLISSKKVNQLDRQPLVPEYFLLASLLTLTTNLVMPAAHRSPCSYSYTELVALPFSPYKLEGLGSLYFPLHGTATSDINVFLDGTALTQAQFDALQIKCRHTAKFEQRFREYRACSSNGPHDHAVIFWARCCAPERQCTGMQILLIFRFLTGLPPE</sequence>
<reference evidence="1" key="1">
    <citation type="submission" date="2023-03" db="EMBL/GenBank/DDBJ databases">
        <title>Massive genome expansion in bonnet fungi (Mycena s.s.) driven by repeated elements and novel gene families across ecological guilds.</title>
        <authorList>
            <consortium name="Lawrence Berkeley National Laboratory"/>
            <person name="Harder C.B."/>
            <person name="Miyauchi S."/>
            <person name="Viragh M."/>
            <person name="Kuo A."/>
            <person name="Thoen E."/>
            <person name="Andreopoulos B."/>
            <person name="Lu D."/>
            <person name="Skrede I."/>
            <person name="Drula E."/>
            <person name="Henrissat B."/>
            <person name="Morin E."/>
            <person name="Kohler A."/>
            <person name="Barry K."/>
            <person name="LaButti K."/>
            <person name="Morin E."/>
            <person name="Salamov A."/>
            <person name="Lipzen A."/>
            <person name="Mereny Z."/>
            <person name="Hegedus B."/>
            <person name="Baldrian P."/>
            <person name="Stursova M."/>
            <person name="Weitz H."/>
            <person name="Taylor A."/>
            <person name="Grigoriev I.V."/>
            <person name="Nagy L.G."/>
            <person name="Martin F."/>
            <person name="Kauserud H."/>
        </authorList>
    </citation>
    <scope>NUCLEOTIDE SEQUENCE</scope>
    <source>
        <strain evidence="1">CBHHK002</strain>
    </source>
</reference>
<dbReference type="AlphaFoldDB" id="A0AAD6Z5C8"/>
<proteinExistence type="predicted"/>
<protein>
    <submittedName>
        <fullName evidence="1">Uncharacterized protein</fullName>
    </submittedName>
</protein>
<organism evidence="1 2">
    <name type="scientific">Mycena albidolilacea</name>
    <dbReference type="NCBI Taxonomy" id="1033008"/>
    <lineage>
        <taxon>Eukaryota</taxon>
        <taxon>Fungi</taxon>
        <taxon>Dikarya</taxon>
        <taxon>Basidiomycota</taxon>
        <taxon>Agaricomycotina</taxon>
        <taxon>Agaricomycetes</taxon>
        <taxon>Agaricomycetidae</taxon>
        <taxon>Agaricales</taxon>
        <taxon>Marasmiineae</taxon>
        <taxon>Mycenaceae</taxon>
        <taxon>Mycena</taxon>
    </lineage>
</organism>